<dbReference type="PANTHER" id="PTHR37042:SF4">
    <property type="entry name" value="OUTER MEMBRANE PROTEIN RV1973"/>
    <property type="match status" value="1"/>
</dbReference>
<keyword evidence="6" id="KW-1185">Reference proteome</keyword>
<dbReference type="STRING" id="1801.BRW64_13075"/>
<dbReference type="SUPFAM" id="SSF54427">
    <property type="entry name" value="NTF2-like"/>
    <property type="match status" value="1"/>
</dbReference>
<dbReference type="InterPro" id="IPR032710">
    <property type="entry name" value="NTF2-like_dom_sf"/>
</dbReference>
<organism evidence="3 5">
    <name type="scientific">Mycolicibacterium diernhoferi</name>
    <dbReference type="NCBI Taxonomy" id="1801"/>
    <lineage>
        <taxon>Bacteria</taxon>
        <taxon>Bacillati</taxon>
        <taxon>Actinomycetota</taxon>
        <taxon>Actinomycetes</taxon>
        <taxon>Mycobacteriales</taxon>
        <taxon>Mycobacteriaceae</taxon>
        <taxon>Mycolicibacterium</taxon>
    </lineage>
</organism>
<evidence type="ECO:0000313" key="5">
    <source>
        <dbReference type="Proteomes" id="UP000191039"/>
    </source>
</evidence>
<dbReference type="EMBL" id="PDCR01000025">
    <property type="protein sequence ID" value="PEG52862.1"/>
    <property type="molecule type" value="Genomic_DNA"/>
</dbReference>
<dbReference type="Proteomes" id="UP000220340">
    <property type="component" value="Unassembled WGS sequence"/>
</dbReference>
<dbReference type="AlphaFoldDB" id="A0A1Q4HD93"/>
<evidence type="ECO:0000313" key="3">
    <source>
        <dbReference type="EMBL" id="OPE53218.1"/>
    </source>
</evidence>
<gene>
    <name evidence="3" type="ORF">BV510_16695</name>
    <name evidence="4" type="ORF">CRI78_18765</name>
</gene>
<dbReference type="PANTHER" id="PTHR37042">
    <property type="entry name" value="OUTER MEMBRANE PROTEIN RV1973"/>
    <property type="match status" value="1"/>
</dbReference>
<dbReference type="RefSeq" id="WP_073856678.1">
    <property type="nucleotide sequence ID" value="NZ_BAAATC010000008.1"/>
</dbReference>
<proteinExistence type="predicted"/>
<comment type="subcellular location">
    <subcellularLocation>
        <location evidence="1">Membrane</location>
    </subcellularLocation>
</comment>
<dbReference type="OrthoDB" id="4750467at2"/>
<protein>
    <submittedName>
        <fullName evidence="3">Mammalian cell entry protein</fullName>
    </submittedName>
</protein>
<keyword evidence="2" id="KW-0472">Membrane</keyword>
<evidence type="ECO:0000256" key="2">
    <source>
        <dbReference type="ARBA" id="ARBA00023136"/>
    </source>
</evidence>
<evidence type="ECO:0000256" key="1">
    <source>
        <dbReference type="ARBA" id="ARBA00004370"/>
    </source>
</evidence>
<comment type="caution">
    <text evidence="3">The sequence shown here is derived from an EMBL/GenBank/DDBJ whole genome shotgun (WGS) entry which is preliminary data.</text>
</comment>
<sequence>MRARLLQLAVAVFSIGLIALSALAGTLYWDRVQARAQAAAGAELPALAIAQIPQVFGYDFQTVERSLTEAATLLTPEYRREFEDRAARDIIPQARERQVISQAHAVGAGLLDAQRESASVLVFMNRTVTDKAEQPVYDGSRLRVDYQKIDGKWLISYITPI</sequence>
<name>A0A1Q4HD93_9MYCO</name>
<reference evidence="4 6" key="2">
    <citation type="submission" date="2017-10" db="EMBL/GenBank/DDBJ databases">
        <title>The new phylogeny of genus Mycobacterium.</title>
        <authorList>
            <person name="Tortoli E."/>
            <person name="Trovato A."/>
            <person name="Cirillo D.M."/>
        </authorList>
    </citation>
    <scope>NUCLEOTIDE SEQUENCE [LARGE SCALE GENOMIC DNA]</scope>
    <source>
        <strain evidence="4 6">IP141170001</strain>
    </source>
</reference>
<dbReference type="Proteomes" id="UP000191039">
    <property type="component" value="Unassembled WGS sequence"/>
</dbReference>
<reference evidence="3 5" key="1">
    <citation type="submission" date="2016-09" db="EMBL/GenBank/DDBJ databases">
        <title>genome sequences of unsequenced Mycobacteria.</title>
        <authorList>
            <person name="Greninger A.L."/>
            <person name="Jerome K.R."/>
            <person name="Mcnair B."/>
            <person name="Wallis C."/>
            <person name="Fang F."/>
        </authorList>
    </citation>
    <scope>NUCLEOTIDE SEQUENCE [LARGE SCALE GENOMIC DNA]</scope>
    <source>
        <strain evidence="3 5">BM1</strain>
    </source>
</reference>
<dbReference type="EMBL" id="MIJD01000175">
    <property type="protein sequence ID" value="OPE53218.1"/>
    <property type="molecule type" value="Genomic_DNA"/>
</dbReference>
<accession>A0A1Q4HD93</accession>
<evidence type="ECO:0000313" key="6">
    <source>
        <dbReference type="Proteomes" id="UP000220340"/>
    </source>
</evidence>
<dbReference type="GO" id="GO:0016020">
    <property type="term" value="C:membrane"/>
    <property type="evidence" value="ECO:0007669"/>
    <property type="project" value="UniProtKB-SubCell"/>
</dbReference>
<evidence type="ECO:0000313" key="4">
    <source>
        <dbReference type="EMBL" id="PEG52862.1"/>
    </source>
</evidence>